<evidence type="ECO:0000313" key="4">
    <source>
        <dbReference type="Proteomes" id="UP000281431"/>
    </source>
</evidence>
<proteinExistence type="predicted"/>
<dbReference type="Gene3D" id="1.10.20.60">
    <property type="entry name" value="Glu-tRNAGln amidotransferase C subunit, N-terminal domain"/>
    <property type="match status" value="1"/>
</dbReference>
<dbReference type="InterPro" id="IPR023631">
    <property type="entry name" value="Amidase_dom"/>
</dbReference>
<dbReference type="InterPro" id="IPR000120">
    <property type="entry name" value="Amidase"/>
</dbReference>
<dbReference type="SUPFAM" id="SSF75304">
    <property type="entry name" value="Amidase signature (AS) enzymes"/>
    <property type="match status" value="1"/>
</dbReference>
<evidence type="ECO:0000313" key="3">
    <source>
        <dbReference type="EMBL" id="RQG99469.1"/>
    </source>
</evidence>
<protein>
    <submittedName>
        <fullName evidence="3">Amidase</fullName>
    </submittedName>
</protein>
<accession>A0A3N6PGM4</accession>
<dbReference type="Pfam" id="PF01425">
    <property type="entry name" value="Amidase"/>
    <property type="match status" value="1"/>
</dbReference>
<gene>
    <name evidence="3" type="ORF">EA472_14705</name>
</gene>
<feature type="domain" description="Amidase" evidence="2">
    <location>
        <begin position="87"/>
        <end position="505"/>
    </location>
</feature>
<comment type="caution">
    <text evidence="3">The sequence shown here is derived from an EMBL/GenBank/DDBJ whole genome shotgun (WGS) entry which is preliminary data.</text>
</comment>
<evidence type="ECO:0000256" key="1">
    <source>
        <dbReference type="SAM" id="MobiDB-lite"/>
    </source>
</evidence>
<dbReference type="Proteomes" id="UP000281431">
    <property type="component" value="Unassembled WGS sequence"/>
</dbReference>
<reference evidence="3 4" key="1">
    <citation type="submission" date="2018-10" db="EMBL/GenBank/DDBJ databases">
        <title>Natrarchaeobius chitinivorans gen. nov., sp. nov., and Natrarchaeobius haloalkaliphilus sp. nov., alkaliphilic, chitin-utilizing haloarchaea from hypersaline alkaline lakes.</title>
        <authorList>
            <person name="Sorokin D.Y."/>
            <person name="Elcheninov A.G."/>
            <person name="Kostrikina N.A."/>
            <person name="Bale N.J."/>
            <person name="Sinninghe Damste J.S."/>
            <person name="Khijniak T.V."/>
            <person name="Kublanov I.V."/>
            <person name="Toshchakov S.V."/>
        </authorList>
    </citation>
    <scope>NUCLEOTIDE SEQUENCE [LARGE SCALE GENOMIC DNA]</scope>
    <source>
        <strain evidence="3 4">AArcht7</strain>
    </source>
</reference>
<dbReference type="PANTHER" id="PTHR11895">
    <property type="entry name" value="TRANSAMIDASE"/>
    <property type="match status" value="1"/>
</dbReference>
<dbReference type="InterPro" id="IPR020556">
    <property type="entry name" value="Amidase_CS"/>
</dbReference>
<dbReference type="Gene3D" id="3.90.1300.10">
    <property type="entry name" value="Amidase signature (AS) domain"/>
    <property type="match status" value="1"/>
</dbReference>
<dbReference type="PROSITE" id="PS00571">
    <property type="entry name" value="AMIDASES"/>
    <property type="match status" value="1"/>
</dbReference>
<feature type="region of interest" description="Disordered" evidence="1">
    <location>
        <begin position="256"/>
        <end position="278"/>
    </location>
</feature>
<evidence type="ECO:0000259" key="2">
    <source>
        <dbReference type="Pfam" id="PF01425"/>
    </source>
</evidence>
<keyword evidence="4" id="KW-1185">Reference proteome</keyword>
<name>A0A3N6PGM4_NATCH</name>
<dbReference type="OrthoDB" id="7931at2157"/>
<dbReference type="InterPro" id="IPR036928">
    <property type="entry name" value="AS_sf"/>
</dbReference>
<sequence length="525" mass="55370">MAPNLSPPTDSEIRSISAELGLDLSTDDVEAFADLAPVLFESYERVIDLEPGNDAELERTRRMVLERHPDGDADPHNAWLARCRIDGATDGRLAGYEIGLKDNVSLAGVPMTCGWAGLEGYVPESDATVVRRLLAAGATITGKLNMDSMAFASSGETSDFGPIGNPNAPDHLAGGSSGGSAAAVAAGDVDVAVATDQAGSIRIPAAFCGTVGLKPTHGLVPYTGIVGQGYTFDHVGPIASSVRDCARTLSAIAGPDVVDGEPVDPRQSVETPVGDRSTTDFERALDDREGRLTIGVLEEGFGWPRGEPAVDDTVLEALEIADDDQAIETLERSVPIHSDGMHVWAAVIAESNMALLQHNGVGYFVDGAYDESFAQAFSAAIENEAASLSKSLQLTLVVARYVADRHDGLLHASGQNLRRRLRRAYDEALEDVDVLALPTTPITTFERRDGLSTGEIVQRAYSAVENTSPFNMTGHPAISIPCGTAGGLPVGLMLVATRHDESTLLWAADRLEGRLSASSPSDGRS</sequence>
<dbReference type="GO" id="GO:0003824">
    <property type="term" value="F:catalytic activity"/>
    <property type="evidence" value="ECO:0007669"/>
    <property type="project" value="InterPro"/>
</dbReference>
<feature type="region of interest" description="Disordered" evidence="1">
    <location>
        <begin position="160"/>
        <end position="179"/>
    </location>
</feature>
<dbReference type="EMBL" id="REFZ01000009">
    <property type="protein sequence ID" value="RQG99469.1"/>
    <property type="molecule type" value="Genomic_DNA"/>
</dbReference>
<organism evidence="3 4">
    <name type="scientific">Natrarchaeobius chitinivorans</name>
    <dbReference type="NCBI Taxonomy" id="1679083"/>
    <lineage>
        <taxon>Archaea</taxon>
        <taxon>Methanobacteriati</taxon>
        <taxon>Methanobacteriota</taxon>
        <taxon>Stenosarchaea group</taxon>
        <taxon>Halobacteria</taxon>
        <taxon>Halobacteriales</taxon>
        <taxon>Natrialbaceae</taxon>
        <taxon>Natrarchaeobius</taxon>
    </lineage>
</organism>
<dbReference type="PANTHER" id="PTHR11895:SF170">
    <property type="entry name" value="AMIDASE"/>
    <property type="match status" value="1"/>
</dbReference>
<dbReference type="AlphaFoldDB" id="A0A3N6PGM4"/>